<keyword evidence="3 6" id="KW-0812">Transmembrane</keyword>
<dbReference type="PROSITE" id="PS50267">
    <property type="entry name" value="NA_NEUROTRAN_SYMP_3"/>
    <property type="match status" value="1"/>
</dbReference>
<evidence type="ECO:0000256" key="3">
    <source>
        <dbReference type="ARBA" id="ARBA00022692"/>
    </source>
</evidence>
<sequence length="104" mass="11754">MMLGFSPGWYWRICWVAICPTFLMFIICSFLFFPPELKLFNYTYPPWTTVLGYCIGVSSFICVPAYMVYHLITTPGTFKQRLLKSITPEPSGGGAHGDIITNAV</sequence>
<dbReference type="PANTHER" id="PTHR11616">
    <property type="entry name" value="SODIUM/CHLORIDE DEPENDENT TRANSPORTER"/>
    <property type="match status" value="1"/>
</dbReference>
<proteinExistence type="predicted"/>
<comment type="subcellular location">
    <subcellularLocation>
        <location evidence="1">Membrane</location>
        <topology evidence="1">Multi-pass membrane protein</topology>
    </subcellularLocation>
</comment>
<dbReference type="AlphaFoldDB" id="A0A8J7TE76"/>
<keyword evidence="8" id="KW-1185">Reference proteome</keyword>
<dbReference type="Proteomes" id="UP000736164">
    <property type="component" value="Unassembled WGS sequence"/>
</dbReference>
<dbReference type="GO" id="GO:0098793">
    <property type="term" value="C:presynapse"/>
    <property type="evidence" value="ECO:0007669"/>
    <property type="project" value="GOC"/>
</dbReference>
<evidence type="ECO:0000256" key="2">
    <source>
        <dbReference type="ARBA" id="ARBA00022448"/>
    </source>
</evidence>
<accession>A0A8J7TE76</accession>
<feature type="non-terminal residue" evidence="7">
    <location>
        <position position="104"/>
    </location>
</feature>
<dbReference type="Pfam" id="PF00209">
    <property type="entry name" value="SNF"/>
    <property type="match status" value="1"/>
</dbReference>
<feature type="non-terminal residue" evidence="7">
    <location>
        <position position="1"/>
    </location>
</feature>
<dbReference type="PANTHER" id="PTHR11616:SF105">
    <property type="entry name" value="SODIUM-DEPENDENT SEROTONIN TRANSPORTER"/>
    <property type="match status" value="1"/>
</dbReference>
<organism evidence="7 8">
    <name type="scientific">Atractosteus spatula</name>
    <name type="common">Alligator gar</name>
    <name type="synonym">Lepisosteus spatula</name>
    <dbReference type="NCBI Taxonomy" id="7917"/>
    <lineage>
        <taxon>Eukaryota</taxon>
        <taxon>Metazoa</taxon>
        <taxon>Chordata</taxon>
        <taxon>Craniata</taxon>
        <taxon>Vertebrata</taxon>
        <taxon>Euteleostomi</taxon>
        <taxon>Actinopterygii</taxon>
        <taxon>Neopterygii</taxon>
        <taxon>Holostei</taxon>
        <taxon>Semionotiformes</taxon>
        <taxon>Lepisosteidae</taxon>
        <taxon>Atractosteus</taxon>
    </lineage>
</organism>
<comment type="caution">
    <text evidence="7">The sequence shown here is derived from an EMBL/GenBank/DDBJ whole genome shotgun (WGS) entry which is preliminary data.</text>
</comment>
<keyword evidence="4 6" id="KW-1133">Transmembrane helix</keyword>
<evidence type="ECO:0000313" key="7">
    <source>
        <dbReference type="EMBL" id="MBN3319983.1"/>
    </source>
</evidence>
<dbReference type="InterPro" id="IPR037272">
    <property type="entry name" value="SNS_sf"/>
</dbReference>
<keyword evidence="2" id="KW-0813">Transport</keyword>
<keyword evidence="5 6" id="KW-0472">Membrane</keyword>
<reference evidence="7" key="1">
    <citation type="journal article" date="2021" name="Cell">
        <title>Tracing the genetic footprints of vertebrate landing in non-teleost ray-finned fishes.</title>
        <authorList>
            <person name="Bi X."/>
            <person name="Wang K."/>
            <person name="Yang L."/>
            <person name="Pan H."/>
            <person name="Jiang H."/>
            <person name="Wei Q."/>
            <person name="Fang M."/>
            <person name="Yu H."/>
            <person name="Zhu C."/>
            <person name="Cai Y."/>
            <person name="He Y."/>
            <person name="Gan X."/>
            <person name="Zeng H."/>
            <person name="Yu D."/>
            <person name="Zhu Y."/>
            <person name="Jiang H."/>
            <person name="Qiu Q."/>
            <person name="Yang H."/>
            <person name="Zhang Y.E."/>
            <person name="Wang W."/>
            <person name="Zhu M."/>
            <person name="He S."/>
            <person name="Zhang G."/>
        </authorList>
    </citation>
    <scope>NUCLEOTIDE SEQUENCE</scope>
    <source>
        <strain evidence="7">Allg_001</strain>
    </source>
</reference>
<dbReference type="GO" id="GO:0051378">
    <property type="term" value="F:serotonin binding"/>
    <property type="evidence" value="ECO:0007669"/>
    <property type="project" value="TreeGrafter"/>
</dbReference>
<dbReference type="GO" id="GO:0043005">
    <property type="term" value="C:neuron projection"/>
    <property type="evidence" value="ECO:0007669"/>
    <property type="project" value="TreeGrafter"/>
</dbReference>
<evidence type="ECO:0000256" key="4">
    <source>
        <dbReference type="ARBA" id="ARBA00022989"/>
    </source>
</evidence>
<dbReference type="GO" id="GO:0005886">
    <property type="term" value="C:plasma membrane"/>
    <property type="evidence" value="ECO:0007669"/>
    <property type="project" value="TreeGrafter"/>
</dbReference>
<dbReference type="GO" id="GO:0006865">
    <property type="term" value="P:amino acid transport"/>
    <property type="evidence" value="ECO:0007669"/>
    <property type="project" value="TreeGrafter"/>
</dbReference>
<evidence type="ECO:0000256" key="5">
    <source>
        <dbReference type="ARBA" id="ARBA00023136"/>
    </source>
</evidence>
<dbReference type="GO" id="GO:0005335">
    <property type="term" value="F:serotonin:sodium:chloride symporter activity"/>
    <property type="evidence" value="ECO:0007669"/>
    <property type="project" value="TreeGrafter"/>
</dbReference>
<dbReference type="SUPFAM" id="SSF161070">
    <property type="entry name" value="SNF-like"/>
    <property type="match status" value="1"/>
</dbReference>
<dbReference type="InterPro" id="IPR000175">
    <property type="entry name" value="Na/ntran_symport"/>
</dbReference>
<name>A0A8J7TE76_ATRSP</name>
<evidence type="ECO:0000256" key="1">
    <source>
        <dbReference type="ARBA" id="ARBA00004141"/>
    </source>
</evidence>
<feature type="transmembrane region" description="Helical" evidence="6">
    <location>
        <begin position="12"/>
        <end position="34"/>
    </location>
</feature>
<dbReference type="EMBL" id="JAAWVO010049288">
    <property type="protein sequence ID" value="MBN3319983.1"/>
    <property type="molecule type" value="Genomic_DNA"/>
</dbReference>
<protein>
    <submittedName>
        <fullName evidence="7">SC6A4 protein</fullName>
    </submittedName>
</protein>
<gene>
    <name evidence="7" type="primary">Slc6a4_1</name>
    <name evidence="7" type="ORF">GTO95_0017642</name>
</gene>
<evidence type="ECO:0000313" key="8">
    <source>
        <dbReference type="Proteomes" id="UP000736164"/>
    </source>
</evidence>
<evidence type="ECO:0000256" key="6">
    <source>
        <dbReference type="SAM" id="Phobius"/>
    </source>
</evidence>
<feature type="transmembrane region" description="Helical" evidence="6">
    <location>
        <begin position="50"/>
        <end position="72"/>
    </location>
</feature>